<keyword evidence="2" id="KW-0812">Transmembrane</keyword>
<reference evidence="4" key="1">
    <citation type="submission" date="2020-05" db="EMBL/GenBank/DDBJ databases">
        <title>Mycena genomes resolve the evolution of fungal bioluminescence.</title>
        <authorList>
            <person name="Tsai I.J."/>
        </authorList>
    </citation>
    <scope>NUCLEOTIDE SEQUENCE</scope>
    <source>
        <strain evidence="4">171206Taipei</strain>
    </source>
</reference>
<dbReference type="OrthoDB" id="3052121at2759"/>
<feature type="transmembrane region" description="Helical" evidence="2">
    <location>
        <begin position="167"/>
        <end position="190"/>
    </location>
</feature>
<organism evidence="4 5">
    <name type="scientific">Mycena indigotica</name>
    <dbReference type="NCBI Taxonomy" id="2126181"/>
    <lineage>
        <taxon>Eukaryota</taxon>
        <taxon>Fungi</taxon>
        <taxon>Dikarya</taxon>
        <taxon>Basidiomycota</taxon>
        <taxon>Agaricomycotina</taxon>
        <taxon>Agaricomycetes</taxon>
        <taxon>Agaricomycetidae</taxon>
        <taxon>Agaricales</taxon>
        <taxon>Marasmiineae</taxon>
        <taxon>Mycenaceae</taxon>
        <taxon>Mycena</taxon>
    </lineage>
</organism>
<proteinExistence type="predicted"/>
<dbReference type="EMBL" id="JACAZF010000008">
    <property type="protein sequence ID" value="KAF7296834.1"/>
    <property type="molecule type" value="Genomic_DNA"/>
</dbReference>
<comment type="caution">
    <text evidence="4">The sequence shown here is derived from an EMBL/GenBank/DDBJ whole genome shotgun (WGS) entry which is preliminary data.</text>
</comment>
<gene>
    <name evidence="4" type="ORF">MIND_00914600</name>
</gene>
<dbReference type="GeneID" id="59348297"/>
<sequence length="321" mass="33013">MLFYAFLLLLFMPLADVVGAMKVHTPKSDGLAFVGSGTVPVAWSAAQDAGDPPRFALMVNRPVGGATTLVPGVVDVPASTGRGVMNVPLAIGTFFISAVDPDDPLRVFAQSKLFTVTPTGINNIESTNDRDDVGDAAQAGFSSSSSTLPSLPSPSASALPGPALKPAVIGGIVAGVLLILLVIGTALFVLRRRARARADVQRSVTFHRSRMVRQPGGGHDPEKAAAPGAGPAVAAAPPNAYLAARGAGLQAEFDDVSVEGSAISISTDAPTAAAPSSYAASSISRAQSTRAQPALYAADLAPQRYKHASRDREKDAYPFAR</sequence>
<feature type="compositionally biased region" description="Basic and acidic residues" evidence="1">
    <location>
        <begin position="308"/>
        <end position="321"/>
    </location>
</feature>
<dbReference type="RefSeq" id="XP_037217193.1">
    <property type="nucleotide sequence ID" value="XM_037365781.1"/>
</dbReference>
<feature type="region of interest" description="Disordered" evidence="1">
    <location>
        <begin position="124"/>
        <end position="157"/>
    </location>
</feature>
<accession>A0A8H6VWQ1</accession>
<keyword evidence="2" id="KW-0472">Membrane</keyword>
<feature type="compositionally biased region" description="Low complexity" evidence="1">
    <location>
        <begin position="142"/>
        <end position="157"/>
    </location>
</feature>
<feature type="region of interest" description="Disordered" evidence="1">
    <location>
        <begin position="211"/>
        <end position="231"/>
    </location>
</feature>
<evidence type="ECO:0000313" key="5">
    <source>
        <dbReference type="Proteomes" id="UP000636479"/>
    </source>
</evidence>
<dbReference type="AlphaFoldDB" id="A0A8H6VWQ1"/>
<keyword evidence="3" id="KW-0732">Signal</keyword>
<evidence type="ECO:0000256" key="2">
    <source>
        <dbReference type="SAM" id="Phobius"/>
    </source>
</evidence>
<feature type="region of interest" description="Disordered" evidence="1">
    <location>
        <begin position="294"/>
        <end position="321"/>
    </location>
</feature>
<protein>
    <submittedName>
        <fullName evidence="4">Uncharacterized protein</fullName>
    </submittedName>
</protein>
<feature type="signal peptide" evidence="3">
    <location>
        <begin position="1"/>
        <end position="20"/>
    </location>
</feature>
<feature type="chain" id="PRO_5034826025" evidence="3">
    <location>
        <begin position="21"/>
        <end position="321"/>
    </location>
</feature>
<name>A0A8H6VWQ1_9AGAR</name>
<keyword evidence="2" id="KW-1133">Transmembrane helix</keyword>
<evidence type="ECO:0000313" key="4">
    <source>
        <dbReference type="EMBL" id="KAF7296834.1"/>
    </source>
</evidence>
<keyword evidence="5" id="KW-1185">Reference proteome</keyword>
<evidence type="ECO:0000256" key="3">
    <source>
        <dbReference type="SAM" id="SignalP"/>
    </source>
</evidence>
<evidence type="ECO:0000256" key="1">
    <source>
        <dbReference type="SAM" id="MobiDB-lite"/>
    </source>
</evidence>
<dbReference type="Proteomes" id="UP000636479">
    <property type="component" value="Unassembled WGS sequence"/>
</dbReference>